<dbReference type="PANTHER" id="PTHR43386">
    <property type="entry name" value="OLIGOPEPTIDE TRANSPORT SYSTEM PERMEASE PROTEIN APPC"/>
    <property type="match status" value="1"/>
</dbReference>
<dbReference type="RefSeq" id="WP_257745600.1">
    <property type="nucleotide sequence ID" value="NZ_CP102487.1"/>
</dbReference>
<feature type="domain" description="ABC transmembrane type-1" evidence="9">
    <location>
        <begin position="387"/>
        <end position="572"/>
    </location>
</feature>
<evidence type="ECO:0000259" key="9">
    <source>
        <dbReference type="PROSITE" id="PS50928"/>
    </source>
</evidence>
<reference evidence="10" key="1">
    <citation type="journal article" date="2022" name="Pest Manag. Sci.">
        <title>Glutamicibacter halophytocola-mediated host fitness of potato tuber moth on Solanaceae crops.</title>
        <authorList>
            <person name="Wang W."/>
            <person name="Xiao G."/>
            <person name="Du G."/>
            <person name="Chang L."/>
            <person name="Yang Y."/>
            <person name="Ye J."/>
            <person name="Chen B."/>
        </authorList>
    </citation>
    <scope>NUCLEOTIDE SEQUENCE</scope>
    <source>
        <strain evidence="10">S2</strain>
    </source>
</reference>
<evidence type="ECO:0000256" key="8">
    <source>
        <dbReference type="SAM" id="MobiDB-lite"/>
    </source>
</evidence>
<keyword evidence="6 7" id="KW-0472">Membrane</keyword>
<feature type="transmembrane region" description="Helical" evidence="7">
    <location>
        <begin position="550"/>
        <end position="572"/>
    </location>
</feature>
<feature type="transmembrane region" description="Helical" evidence="7">
    <location>
        <begin position="391"/>
        <end position="412"/>
    </location>
</feature>
<dbReference type="Pfam" id="PF00528">
    <property type="entry name" value="BPD_transp_1"/>
    <property type="match status" value="2"/>
</dbReference>
<dbReference type="InterPro" id="IPR050366">
    <property type="entry name" value="BP-dependent_transpt_permease"/>
</dbReference>
<feature type="transmembrane region" description="Helical" evidence="7">
    <location>
        <begin position="288"/>
        <end position="307"/>
    </location>
</feature>
<gene>
    <name evidence="10" type="ORF">NUH22_15830</name>
</gene>
<feature type="transmembrane region" description="Helical" evidence="7">
    <location>
        <begin position="186"/>
        <end position="206"/>
    </location>
</feature>
<feature type="transmembrane region" description="Helical" evidence="7">
    <location>
        <begin position="248"/>
        <end position="267"/>
    </location>
</feature>
<proteinExistence type="inferred from homology"/>
<dbReference type="InterPro" id="IPR035906">
    <property type="entry name" value="MetI-like_sf"/>
</dbReference>
<feature type="transmembrane region" description="Helical" evidence="7">
    <location>
        <begin position="12"/>
        <end position="36"/>
    </location>
</feature>
<evidence type="ECO:0000256" key="6">
    <source>
        <dbReference type="ARBA" id="ARBA00023136"/>
    </source>
</evidence>
<evidence type="ECO:0000313" key="11">
    <source>
        <dbReference type="Proteomes" id="UP001060018"/>
    </source>
</evidence>
<keyword evidence="3" id="KW-1003">Cell membrane</keyword>
<dbReference type="GO" id="GO:0005886">
    <property type="term" value="C:plasma membrane"/>
    <property type="evidence" value="ECO:0007669"/>
    <property type="project" value="UniProtKB-SubCell"/>
</dbReference>
<feature type="transmembrane region" description="Helical" evidence="7">
    <location>
        <begin position="432"/>
        <end position="458"/>
    </location>
</feature>
<comment type="subcellular location">
    <subcellularLocation>
        <location evidence="1 7">Cell membrane</location>
        <topology evidence="1 7">Multi-pass membrane protein</topology>
    </subcellularLocation>
</comment>
<feature type="transmembrane region" description="Helical" evidence="7">
    <location>
        <begin position="148"/>
        <end position="170"/>
    </location>
</feature>
<evidence type="ECO:0000256" key="2">
    <source>
        <dbReference type="ARBA" id="ARBA00022448"/>
    </source>
</evidence>
<feature type="region of interest" description="Disordered" evidence="8">
    <location>
        <begin position="578"/>
        <end position="615"/>
    </location>
</feature>
<dbReference type="GO" id="GO:0055085">
    <property type="term" value="P:transmembrane transport"/>
    <property type="evidence" value="ECO:0007669"/>
    <property type="project" value="InterPro"/>
</dbReference>
<organism evidence="10 11">
    <name type="scientific">Glutamicibacter halophytocola</name>
    <dbReference type="NCBI Taxonomy" id="1933880"/>
    <lineage>
        <taxon>Bacteria</taxon>
        <taxon>Bacillati</taxon>
        <taxon>Actinomycetota</taxon>
        <taxon>Actinomycetes</taxon>
        <taxon>Micrococcales</taxon>
        <taxon>Micrococcaceae</taxon>
        <taxon>Glutamicibacter</taxon>
    </lineage>
</organism>
<accession>A0AA94XUN0</accession>
<dbReference type="InterPro" id="IPR000515">
    <property type="entry name" value="MetI-like"/>
</dbReference>
<dbReference type="PANTHER" id="PTHR43386:SF1">
    <property type="entry name" value="D,D-DIPEPTIDE TRANSPORT SYSTEM PERMEASE PROTEIN DDPC-RELATED"/>
    <property type="match status" value="1"/>
</dbReference>
<dbReference type="PROSITE" id="PS50928">
    <property type="entry name" value="ABC_TM1"/>
    <property type="match status" value="1"/>
</dbReference>
<keyword evidence="5 7" id="KW-1133">Transmembrane helix</keyword>
<evidence type="ECO:0000256" key="7">
    <source>
        <dbReference type="RuleBase" id="RU363032"/>
    </source>
</evidence>
<feature type="compositionally biased region" description="Low complexity" evidence="8">
    <location>
        <begin position="589"/>
        <end position="615"/>
    </location>
</feature>
<name>A0AA94XUN0_9MICC</name>
<dbReference type="SUPFAM" id="SSF161098">
    <property type="entry name" value="MetI-like"/>
    <property type="match status" value="1"/>
</dbReference>
<sequence>MKFLRFYRQKTSLVSAASYLLSALVLLLLAGALPWLSRTDPAAAVLRARYAELEPTPQALAAIREQLGLGQGPVHSSLQWWAGVLRGDLGSSWVSGAPIGPGAWQALSVSATLTAFASAAALLVALCLIAPALLRVLRDRPQTGSGPLGVALTALPEFLLASILLVLVAVKLDWLPPYGWTGLDTAVLPALALGIPAGGLLGRLLADAIASVAGEPWVMIWRMAGASGPVLLAGVLRRAGAAIIDQFGLVFIGLLGGAVAVEQVFAIPGLGRFLLGSANAQDIPALQAGLLLMAGTAVLIGLLATAARRWLRGGPLPAGALSVPPEFRGKSSLLRWTAGITCTGLLAIMAFGLPRDPYAISHQRLAAPSWALPFGADASGRDLLGRVAHGTLGTVAPAVLIVLCAVAIGLLLAGLGEISRGPSAIANATPPILAGVVIAALLGPSVIGAAVAVLWVTWPPLSAHAASLLEEARAMPHIRWLPLSGVRRGEIFVKHLLPAIIPPLLRHGMLRLPGVALALAALGFLGLGAQPPTPEWGLLLAEGIGYVERAPWTVFAPALSLVLTSVCAVAVAGMSPSRRLSKNSGLPGAGATPASADATPDDSAAPADGAVHSNG</sequence>
<dbReference type="Proteomes" id="UP001060018">
    <property type="component" value="Chromosome"/>
</dbReference>
<evidence type="ECO:0000256" key="4">
    <source>
        <dbReference type="ARBA" id="ARBA00022692"/>
    </source>
</evidence>
<dbReference type="EMBL" id="CP102487">
    <property type="protein sequence ID" value="UUX58741.1"/>
    <property type="molecule type" value="Genomic_DNA"/>
</dbReference>
<keyword evidence="2 7" id="KW-0813">Transport</keyword>
<feature type="transmembrane region" description="Helical" evidence="7">
    <location>
        <begin position="113"/>
        <end position="136"/>
    </location>
</feature>
<evidence type="ECO:0000256" key="3">
    <source>
        <dbReference type="ARBA" id="ARBA00022475"/>
    </source>
</evidence>
<protein>
    <submittedName>
        <fullName evidence="10">ABC transporter permease subunit</fullName>
    </submittedName>
</protein>
<evidence type="ECO:0000313" key="10">
    <source>
        <dbReference type="EMBL" id="UUX58741.1"/>
    </source>
</evidence>
<comment type="similarity">
    <text evidence="7">Belongs to the binding-protein-dependent transport system permease family.</text>
</comment>
<dbReference type="AlphaFoldDB" id="A0AA94XUN0"/>
<feature type="transmembrane region" description="Helical" evidence="7">
    <location>
        <begin position="333"/>
        <end position="354"/>
    </location>
</feature>
<evidence type="ECO:0000256" key="1">
    <source>
        <dbReference type="ARBA" id="ARBA00004651"/>
    </source>
</evidence>
<evidence type="ECO:0000256" key="5">
    <source>
        <dbReference type="ARBA" id="ARBA00022989"/>
    </source>
</evidence>
<keyword evidence="4 7" id="KW-0812">Transmembrane</keyword>